<dbReference type="Gene3D" id="3.40.50.720">
    <property type="entry name" value="NAD(P)-binding Rossmann-like Domain"/>
    <property type="match status" value="1"/>
</dbReference>
<evidence type="ECO:0000313" key="7">
    <source>
        <dbReference type="Proteomes" id="UP000076842"/>
    </source>
</evidence>
<evidence type="ECO:0000256" key="1">
    <source>
        <dbReference type="ARBA" id="ARBA00006484"/>
    </source>
</evidence>
<proteinExistence type="inferred from homology"/>
<sequence length="261" mass="27282">MPRSAPPAGSAPKVALITGASSGIGKVTALALAKAGWSVVLAARRRDELSEAAVQCQAHGGHAQVLALVCDIADEGEVRNLFAAIGQQFGRLDMLFNNAGTGAPPVPIEDLTLAQFQAVINVNITGAWLCTQEAVRMMKAQVPRGGRIINNGSISAYAPRPNSSPYTMSKHAILGLTKSTSLDGRKYNIACTQIDIGNADTSLGGRMQYGVPQADGSIKPESVFDPQYVADAVVHISNLPLGVTVLTMNIMASDMPFVGRG</sequence>
<protein>
    <submittedName>
        <fullName evidence="6">Short-chain dehydrogenase/reductase SDR</fullName>
    </submittedName>
</protein>
<dbReference type="Pfam" id="PF00106">
    <property type="entry name" value="adh_short"/>
    <property type="match status" value="1"/>
</dbReference>
<dbReference type="SMART" id="SM00822">
    <property type="entry name" value="PKS_KR"/>
    <property type="match status" value="1"/>
</dbReference>
<dbReference type="PANTHER" id="PTHR43669:SF3">
    <property type="entry name" value="ALCOHOL DEHYDROGENASE, PUTATIVE (AFU_ORTHOLOGUE AFUA_3G03445)-RELATED"/>
    <property type="match status" value="1"/>
</dbReference>
<keyword evidence="2" id="KW-0521">NADP</keyword>
<dbReference type="GO" id="GO:0016491">
    <property type="term" value="F:oxidoreductase activity"/>
    <property type="evidence" value="ECO:0007669"/>
    <property type="project" value="UniProtKB-KW"/>
</dbReference>
<evidence type="ECO:0000256" key="4">
    <source>
        <dbReference type="RuleBase" id="RU000363"/>
    </source>
</evidence>
<dbReference type="InterPro" id="IPR057326">
    <property type="entry name" value="KR_dom"/>
</dbReference>
<dbReference type="FunFam" id="3.40.50.720:FF:000084">
    <property type="entry name" value="Short-chain dehydrogenase reductase"/>
    <property type="match status" value="1"/>
</dbReference>
<organism evidence="6 7">
    <name type="scientific">Calocera cornea HHB12733</name>
    <dbReference type="NCBI Taxonomy" id="1353952"/>
    <lineage>
        <taxon>Eukaryota</taxon>
        <taxon>Fungi</taxon>
        <taxon>Dikarya</taxon>
        <taxon>Basidiomycota</taxon>
        <taxon>Agaricomycotina</taxon>
        <taxon>Dacrymycetes</taxon>
        <taxon>Dacrymycetales</taxon>
        <taxon>Dacrymycetaceae</taxon>
        <taxon>Calocera</taxon>
    </lineage>
</organism>
<gene>
    <name evidence="6" type="ORF">CALCODRAFT_524975</name>
</gene>
<dbReference type="PROSITE" id="PS00061">
    <property type="entry name" value="ADH_SHORT"/>
    <property type="match status" value="1"/>
</dbReference>
<evidence type="ECO:0000259" key="5">
    <source>
        <dbReference type="SMART" id="SM00822"/>
    </source>
</evidence>
<dbReference type="InterPro" id="IPR020904">
    <property type="entry name" value="Sc_DH/Rdtase_CS"/>
</dbReference>
<evidence type="ECO:0000256" key="3">
    <source>
        <dbReference type="ARBA" id="ARBA00023002"/>
    </source>
</evidence>
<dbReference type="CDD" id="cd05233">
    <property type="entry name" value="SDR_c"/>
    <property type="match status" value="1"/>
</dbReference>
<dbReference type="EMBL" id="KV424025">
    <property type="protein sequence ID" value="KZT53931.1"/>
    <property type="molecule type" value="Genomic_DNA"/>
</dbReference>
<dbReference type="PANTHER" id="PTHR43669">
    <property type="entry name" value="5-KETO-D-GLUCONATE 5-REDUCTASE"/>
    <property type="match status" value="1"/>
</dbReference>
<accession>A0A165E1T2</accession>
<dbReference type="SUPFAM" id="SSF51735">
    <property type="entry name" value="NAD(P)-binding Rossmann-fold domains"/>
    <property type="match status" value="1"/>
</dbReference>
<dbReference type="OrthoDB" id="1933717at2759"/>
<dbReference type="Proteomes" id="UP000076842">
    <property type="component" value="Unassembled WGS sequence"/>
</dbReference>
<reference evidence="6 7" key="1">
    <citation type="journal article" date="2016" name="Mol. Biol. Evol.">
        <title>Comparative Genomics of Early-Diverging Mushroom-Forming Fungi Provides Insights into the Origins of Lignocellulose Decay Capabilities.</title>
        <authorList>
            <person name="Nagy L.G."/>
            <person name="Riley R."/>
            <person name="Tritt A."/>
            <person name="Adam C."/>
            <person name="Daum C."/>
            <person name="Floudas D."/>
            <person name="Sun H."/>
            <person name="Yadav J.S."/>
            <person name="Pangilinan J."/>
            <person name="Larsson K.H."/>
            <person name="Matsuura K."/>
            <person name="Barry K."/>
            <person name="Labutti K."/>
            <person name="Kuo R."/>
            <person name="Ohm R.A."/>
            <person name="Bhattacharya S.S."/>
            <person name="Shirouzu T."/>
            <person name="Yoshinaga Y."/>
            <person name="Martin F.M."/>
            <person name="Grigoriev I.V."/>
            <person name="Hibbett D.S."/>
        </authorList>
    </citation>
    <scope>NUCLEOTIDE SEQUENCE [LARGE SCALE GENOMIC DNA]</scope>
    <source>
        <strain evidence="6 7">HHB12733</strain>
    </source>
</reference>
<comment type="similarity">
    <text evidence="1 4">Belongs to the short-chain dehydrogenases/reductases (SDR) family.</text>
</comment>
<feature type="domain" description="Ketoreductase" evidence="5">
    <location>
        <begin position="13"/>
        <end position="197"/>
    </location>
</feature>
<keyword evidence="3" id="KW-0560">Oxidoreductase</keyword>
<evidence type="ECO:0000313" key="6">
    <source>
        <dbReference type="EMBL" id="KZT53931.1"/>
    </source>
</evidence>
<name>A0A165E1T2_9BASI</name>
<evidence type="ECO:0000256" key="2">
    <source>
        <dbReference type="ARBA" id="ARBA00022857"/>
    </source>
</evidence>
<keyword evidence="7" id="KW-1185">Reference proteome</keyword>
<dbReference type="PRINTS" id="PR00080">
    <property type="entry name" value="SDRFAMILY"/>
</dbReference>
<dbReference type="STRING" id="1353952.A0A165E1T2"/>
<dbReference type="InterPro" id="IPR002347">
    <property type="entry name" value="SDR_fam"/>
</dbReference>
<dbReference type="PRINTS" id="PR00081">
    <property type="entry name" value="GDHRDH"/>
</dbReference>
<dbReference type="InParanoid" id="A0A165E1T2"/>
<dbReference type="InterPro" id="IPR036291">
    <property type="entry name" value="NAD(P)-bd_dom_sf"/>
</dbReference>
<dbReference type="AlphaFoldDB" id="A0A165E1T2"/>